<dbReference type="GO" id="GO:0005829">
    <property type="term" value="C:cytosol"/>
    <property type="evidence" value="ECO:0007669"/>
    <property type="project" value="TreeGrafter"/>
</dbReference>
<dbReference type="SUPFAM" id="SSF51430">
    <property type="entry name" value="NAD(P)-linked oxidoreductase"/>
    <property type="match status" value="1"/>
</dbReference>
<dbReference type="Proteomes" id="UP000305887">
    <property type="component" value="Unassembled WGS sequence"/>
</dbReference>
<dbReference type="InterPro" id="IPR023210">
    <property type="entry name" value="NADP_OxRdtase_dom"/>
</dbReference>
<reference evidence="2 3" key="1">
    <citation type="submission" date="2019-06" db="EMBL/GenBank/DDBJ databases">
        <title>YIM 131921 draft genome.</title>
        <authorList>
            <person name="Jiang L."/>
        </authorList>
    </citation>
    <scope>NUCLEOTIDE SEQUENCE [LARGE SCALE GENOMIC DNA]</scope>
    <source>
        <strain evidence="2 3">YIM 131921</strain>
    </source>
</reference>
<proteinExistence type="predicted"/>
<dbReference type="PANTHER" id="PTHR42686:SF1">
    <property type="entry name" value="GH17980P-RELATED"/>
    <property type="match status" value="1"/>
</dbReference>
<gene>
    <name evidence="2" type="ORF">FHG66_19570</name>
</gene>
<organism evidence="2 3">
    <name type="scientific">Rubellimicrobium rubrum</name>
    <dbReference type="NCBI Taxonomy" id="2585369"/>
    <lineage>
        <taxon>Bacteria</taxon>
        <taxon>Pseudomonadati</taxon>
        <taxon>Pseudomonadota</taxon>
        <taxon>Alphaproteobacteria</taxon>
        <taxon>Rhodobacterales</taxon>
        <taxon>Roseobacteraceae</taxon>
        <taxon>Rubellimicrobium</taxon>
    </lineage>
</organism>
<dbReference type="EMBL" id="VDFU01000042">
    <property type="protein sequence ID" value="TNC46074.1"/>
    <property type="molecule type" value="Genomic_DNA"/>
</dbReference>
<dbReference type="Pfam" id="PF00248">
    <property type="entry name" value="Aldo_ket_red"/>
    <property type="match status" value="1"/>
</dbReference>
<dbReference type="InterPro" id="IPR020471">
    <property type="entry name" value="AKR"/>
</dbReference>
<dbReference type="GO" id="GO:0016491">
    <property type="term" value="F:oxidoreductase activity"/>
    <property type="evidence" value="ECO:0007669"/>
    <property type="project" value="InterPro"/>
</dbReference>
<name>A0A5C4MQR0_9RHOB</name>
<evidence type="ECO:0000259" key="1">
    <source>
        <dbReference type="Pfam" id="PF00248"/>
    </source>
</evidence>
<dbReference type="RefSeq" id="WP_139078757.1">
    <property type="nucleotide sequence ID" value="NZ_VDFU01000042.1"/>
</dbReference>
<evidence type="ECO:0000313" key="2">
    <source>
        <dbReference type="EMBL" id="TNC46074.1"/>
    </source>
</evidence>
<dbReference type="InterPro" id="IPR036812">
    <property type="entry name" value="NAD(P)_OxRdtase_dom_sf"/>
</dbReference>
<protein>
    <submittedName>
        <fullName evidence="2">Aldo/keto reductase</fullName>
    </submittedName>
</protein>
<comment type="caution">
    <text evidence="2">The sequence shown here is derived from an EMBL/GenBank/DDBJ whole genome shotgun (WGS) entry which is preliminary data.</text>
</comment>
<dbReference type="Gene3D" id="3.20.20.100">
    <property type="entry name" value="NADP-dependent oxidoreductase domain"/>
    <property type="match status" value="1"/>
</dbReference>
<dbReference type="AlphaFoldDB" id="A0A5C4MQR0"/>
<dbReference type="PANTHER" id="PTHR42686">
    <property type="entry name" value="GH17980P-RELATED"/>
    <property type="match status" value="1"/>
</dbReference>
<feature type="domain" description="NADP-dependent oxidoreductase" evidence="1">
    <location>
        <begin position="15"/>
        <end position="140"/>
    </location>
</feature>
<accession>A0A5C4MQR0</accession>
<keyword evidence="3" id="KW-1185">Reference proteome</keyword>
<sequence>MNTNRAFEEAVPQVPGLDFVVLAMPYTLLDQDCLHRGLARCLREGISVVIGSPFASGILAKGSRGGGNCDYGQAPEAVVTKVQGMEAVCARHGVSLPAAALQFPLEHLAVASVVSGAKRPDQVEMNVRALGEATPTAFWSELRTNELVDPEAPTSE</sequence>
<dbReference type="OrthoDB" id="9768851at2"/>
<evidence type="ECO:0000313" key="3">
    <source>
        <dbReference type="Proteomes" id="UP000305887"/>
    </source>
</evidence>